<name>A0A1E1EZN5_9SPHN</name>
<keyword evidence="2" id="KW-1185">Reference proteome</keyword>
<dbReference type="Proteomes" id="UP000218272">
    <property type="component" value="Chromosome SCLO_1"/>
</dbReference>
<dbReference type="OrthoDB" id="7059994at2"/>
<evidence type="ECO:0000313" key="2">
    <source>
        <dbReference type="Proteomes" id="UP000218272"/>
    </source>
</evidence>
<dbReference type="RefSeq" id="WP_123905441.1">
    <property type="nucleotide sequence ID" value="NZ_AP017655.1"/>
</dbReference>
<dbReference type="AlphaFoldDB" id="A0A1E1EZN5"/>
<accession>A0A1E1EZN5</accession>
<sequence>MQAGLLTTLKGEPGTASTYRATEKLYSVAEGHGVTEQSLTLRLPPERLVRLRRGNFETPLLDFEPTANTNHWAVLLEAYNGFLAQQDIALDLSADEQTEWVKRLNKDRKRTDPRICRPELIQTDLYRQFCHASFEQGGRLYGGWWINAPKDLRKKITINGEPVAECDYSGCAIRMLYHENRIEYTDDPYWIGIVSDCEKAEGLPPGYFREGLKAITQTLLNGDMENRPENARISFSFKPYFSRPQVRKMLLEKHTPIASAFGSRAGLRLQRKDSDLALSIITDLREQGIVALPIHDSFLVPQKDKENLIKSMNYHYKEMIGFNPIIK</sequence>
<dbReference type="EMBL" id="AP017655">
    <property type="protein sequence ID" value="BAV63738.1"/>
    <property type="molecule type" value="Genomic_DNA"/>
</dbReference>
<protein>
    <submittedName>
        <fullName evidence="1">Uncharacterized protein</fullName>
    </submittedName>
</protein>
<proteinExistence type="predicted"/>
<dbReference type="KEGG" id="sclo:SCLO_1006980"/>
<reference evidence="1 2" key="1">
    <citation type="submission" date="2016-10" db="EMBL/GenBank/DDBJ databases">
        <title>Complete Genome Sequence of the Nonylphenol-Degrading Bacterium Sphingobium cloacae JCM 10874T.</title>
        <authorList>
            <person name="Ootsuka M."/>
            <person name="Nishizawa T."/>
            <person name="Ohta H."/>
        </authorList>
    </citation>
    <scope>NUCLEOTIDE SEQUENCE [LARGE SCALE GENOMIC DNA]</scope>
    <source>
        <strain evidence="1 2">JCM 10874</strain>
    </source>
</reference>
<evidence type="ECO:0000313" key="1">
    <source>
        <dbReference type="EMBL" id="BAV63738.1"/>
    </source>
</evidence>
<organism evidence="1 2">
    <name type="scientific">Sphingobium cloacae</name>
    <dbReference type="NCBI Taxonomy" id="120107"/>
    <lineage>
        <taxon>Bacteria</taxon>
        <taxon>Pseudomonadati</taxon>
        <taxon>Pseudomonadota</taxon>
        <taxon>Alphaproteobacteria</taxon>
        <taxon>Sphingomonadales</taxon>
        <taxon>Sphingomonadaceae</taxon>
        <taxon>Sphingobium</taxon>
    </lineage>
</organism>
<gene>
    <name evidence="1" type="ORF">SCLO_1006980</name>
</gene>